<organism evidence="2 3">
    <name type="scientific">Brachionus plicatilis</name>
    <name type="common">Marine rotifer</name>
    <name type="synonym">Brachionus muelleri</name>
    <dbReference type="NCBI Taxonomy" id="10195"/>
    <lineage>
        <taxon>Eukaryota</taxon>
        <taxon>Metazoa</taxon>
        <taxon>Spiralia</taxon>
        <taxon>Gnathifera</taxon>
        <taxon>Rotifera</taxon>
        <taxon>Eurotatoria</taxon>
        <taxon>Monogononta</taxon>
        <taxon>Pseudotrocha</taxon>
        <taxon>Ploima</taxon>
        <taxon>Brachionidae</taxon>
        <taxon>Brachionus</taxon>
    </lineage>
</organism>
<dbReference type="AlphaFoldDB" id="A0A3M7PE70"/>
<sequence>MSQLEKEIKEKNTTIQNMKLNLESSQKRGKTNNDLIIKNEIEDVPVGTYRSNGSANGSIVFKRKRSGLYYESSGKNRVYITRRAESCIEFFSD</sequence>
<protein>
    <submittedName>
        <fullName evidence="2">Uncharacterized protein</fullName>
    </submittedName>
</protein>
<feature type="coiled-coil region" evidence="1">
    <location>
        <begin position="1"/>
        <end position="28"/>
    </location>
</feature>
<evidence type="ECO:0000256" key="1">
    <source>
        <dbReference type="SAM" id="Coils"/>
    </source>
</evidence>
<name>A0A3M7PE70_BRAPC</name>
<accession>A0A3M7PE70</accession>
<dbReference type="EMBL" id="REGN01011495">
    <property type="protein sequence ID" value="RMZ97313.1"/>
    <property type="molecule type" value="Genomic_DNA"/>
</dbReference>
<keyword evidence="3" id="KW-1185">Reference proteome</keyword>
<gene>
    <name evidence="2" type="ORF">BpHYR1_026303</name>
</gene>
<comment type="caution">
    <text evidence="2">The sequence shown here is derived from an EMBL/GenBank/DDBJ whole genome shotgun (WGS) entry which is preliminary data.</text>
</comment>
<keyword evidence="1" id="KW-0175">Coiled coil</keyword>
<evidence type="ECO:0000313" key="3">
    <source>
        <dbReference type="Proteomes" id="UP000276133"/>
    </source>
</evidence>
<reference evidence="2 3" key="1">
    <citation type="journal article" date="2018" name="Sci. Rep.">
        <title>Genomic signatures of local adaptation to the degree of environmental predictability in rotifers.</title>
        <authorList>
            <person name="Franch-Gras L."/>
            <person name="Hahn C."/>
            <person name="Garcia-Roger E.M."/>
            <person name="Carmona M.J."/>
            <person name="Serra M."/>
            <person name="Gomez A."/>
        </authorList>
    </citation>
    <scope>NUCLEOTIDE SEQUENCE [LARGE SCALE GENOMIC DNA]</scope>
    <source>
        <strain evidence="2">HYR1</strain>
    </source>
</reference>
<evidence type="ECO:0000313" key="2">
    <source>
        <dbReference type="EMBL" id="RMZ97313.1"/>
    </source>
</evidence>
<dbReference type="Proteomes" id="UP000276133">
    <property type="component" value="Unassembled WGS sequence"/>
</dbReference>
<proteinExistence type="predicted"/>